<reference evidence="1 2" key="1">
    <citation type="journal article" date="2022" name="DNA Res.">
        <title>Chromosomal-level genome assembly of the orchid tree Bauhinia variegata (Leguminosae; Cercidoideae) supports the allotetraploid origin hypothesis of Bauhinia.</title>
        <authorList>
            <person name="Zhong Y."/>
            <person name="Chen Y."/>
            <person name="Zheng D."/>
            <person name="Pang J."/>
            <person name="Liu Y."/>
            <person name="Luo S."/>
            <person name="Meng S."/>
            <person name="Qian L."/>
            <person name="Wei D."/>
            <person name="Dai S."/>
            <person name="Zhou R."/>
        </authorList>
    </citation>
    <scope>NUCLEOTIDE SEQUENCE [LARGE SCALE GENOMIC DNA]</scope>
    <source>
        <strain evidence="1">BV-YZ2020</strain>
    </source>
</reference>
<evidence type="ECO:0000313" key="1">
    <source>
        <dbReference type="EMBL" id="KAI4356545.1"/>
    </source>
</evidence>
<dbReference type="EMBL" id="CM039426">
    <property type="protein sequence ID" value="KAI4356545.1"/>
    <property type="molecule type" value="Genomic_DNA"/>
</dbReference>
<proteinExistence type="predicted"/>
<dbReference type="Proteomes" id="UP000828941">
    <property type="component" value="Chromosome 1"/>
</dbReference>
<name>A0ACB9Q6F1_BAUVA</name>
<sequence length="414" mass="45024">MAANLDDGEFWLPPQFLDDEVVMEESKSDGFGGLDADALKGLFPFEFPCGFGSCGVASDVSSPVESVVGSSETESDEEEHMAELSRQMAHSTLGVDFENACATEKSKGMFSSGSPQSTLCAVGSGCGCRKGSNHSSPNSVCQFSSQKATWDLLNAAAGEVERMRLNGGYGFNHQRGLLGPPTNNSLLTPPAKNANPDVGFHTQQSLSHQQLQAAQFQLLRQQQEMAKQQGSVWGMQPKATVPYQLRQSNHQMVPNRVRNSEISGSRSNRVVGLSPSAWPPLQQAKQQQLQNQQFGSGMRAVFLANPTAKRECAGTGVFLPRRVDSPAPPRKKSACSTVLVPARVVHALNLKLENIEGRQLLYQPPRFSGSSNIENDAGAHRLRSNYAVVHPKKNLRPQPAAANHEIRLPQEWTY</sequence>
<evidence type="ECO:0000313" key="2">
    <source>
        <dbReference type="Proteomes" id="UP000828941"/>
    </source>
</evidence>
<gene>
    <name evidence="1" type="ORF">L6164_000562</name>
</gene>
<protein>
    <submittedName>
        <fullName evidence="1">Uncharacterized protein</fullName>
    </submittedName>
</protein>
<comment type="caution">
    <text evidence="1">The sequence shown here is derived from an EMBL/GenBank/DDBJ whole genome shotgun (WGS) entry which is preliminary data.</text>
</comment>
<organism evidence="1 2">
    <name type="scientific">Bauhinia variegata</name>
    <name type="common">Purple orchid tree</name>
    <name type="synonym">Phanera variegata</name>
    <dbReference type="NCBI Taxonomy" id="167791"/>
    <lineage>
        <taxon>Eukaryota</taxon>
        <taxon>Viridiplantae</taxon>
        <taxon>Streptophyta</taxon>
        <taxon>Embryophyta</taxon>
        <taxon>Tracheophyta</taxon>
        <taxon>Spermatophyta</taxon>
        <taxon>Magnoliopsida</taxon>
        <taxon>eudicotyledons</taxon>
        <taxon>Gunneridae</taxon>
        <taxon>Pentapetalae</taxon>
        <taxon>rosids</taxon>
        <taxon>fabids</taxon>
        <taxon>Fabales</taxon>
        <taxon>Fabaceae</taxon>
        <taxon>Cercidoideae</taxon>
        <taxon>Cercideae</taxon>
        <taxon>Bauhiniinae</taxon>
        <taxon>Bauhinia</taxon>
    </lineage>
</organism>
<accession>A0ACB9Q6F1</accession>
<keyword evidence="2" id="KW-1185">Reference proteome</keyword>